<evidence type="ECO:0000256" key="1">
    <source>
        <dbReference type="PROSITE-ProRule" id="PRU00339"/>
    </source>
</evidence>
<gene>
    <name evidence="3" type="ORF">PLOB_00000638</name>
</gene>
<accession>A0ABN8N6C8</accession>
<keyword evidence="1" id="KW-0802">TPR repeat</keyword>
<dbReference type="Gene3D" id="1.25.40.10">
    <property type="entry name" value="Tetratricopeptide repeat domain"/>
    <property type="match status" value="3"/>
</dbReference>
<feature type="repeat" description="TPR" evidence="1">
    <location>
        <begin position="406"/>
        <end position="439"/>
    </location>
</feature>
<dbReference type="SMART" id="SM00028">
    <property type="entry name" value="TPR"/>
    <property type="match status" value="11"/>
</dbReference>
<feature type="repeat" description="TPR" evidence="1">
    <location>
        <begin position="209"/>
        <end position="242"/>
    </location>
</feature>
<dbReference type="PANTHER" id="PTHR10098">
    <property type="entry name" value="RAPSYN-RELATED"/>
    <property type="match status" value="1"/>
</dbReference>
<dbReference type="Proteomes" id="UP001159405">
    <property type="component" value="Unassembled WGS sequence"/>
</dbReference>
<feature type="repeat" description="TPR" evidence="1">
    <location>
        <begin position="526"/>
        <end position="559"/>
    </location>
</feature>
<dbReference type="Pfam" id="PF13181">
    <property type="entry name" value="TPR_8"/>
    <property type="match status" value="1"/>
</dbReference>
<proteinExistence type="predicted"/>
<feature type="domain" description="CHAT" evidence="2">
    <location>
        <begin position="821"/>
        <end position="984"/>
    </location>
</feature>
<feature type="repeat" description="TPR" evidence="1">
    <location>
        <begin position="286"/>
        <end position="319"/>
    </location>
</feature>
<evidence type="ECO:0000259" key="2">
    <source>
        <dbReference type="Pfam" id="PF12770"/>
    </source>
</evidence>
<dbReference type="InterPro" id="IPR019734">
    <property type="entry name" value="TPR_rpt"/>
</dbReference>
<dbReference type="EMBL" id="CALNXK010000010">
    <property type="protein sequence ID" value="CAH3042805.1"/>
    <property type="molecule type" value="Genomic_DNA"/>
</dbReference>
<name>A0ABN8N6C8_9CNID</name>
<keyword evidence="4" id="KW-1185">Reference proteome</keyword>
<feature type="non-terminal residue" evidence="3">
    <location>
        <position position="995"/>
    </location>
</feature>
<dbReference type="InterPro" id="IPR011990">
    <property type="entry name" value="TPR-like_helical_dom_sf"/>
</dbReference>
<feature type="repeat" description="TPR" evidence="1">
    <location>
        <begin position="446"/>
        <end position="479"/>
    </location>
</feature>
<reference evidence="3 4" key="1">
    <citation type="submission" date="2022-05" db="EMBL/GenBank/DDBJ databases">
        <authorList>
            <consortium name="Genoscope - CEA"/>
            <person name="William W."/>
        </authorList>
    </citation>
    <scope>NUCLEOTIDE SEQUENCE [LARGE SCALE GENOMIC DNA]</scope>
</reference>
<dbReference type="InterPro" id="IPR024983">
    <property type="entry name" value="CHAT_dom"/>
</dbReference>
<dbReference type="PROSITE" id="PS50005">
    <property type="entry name" value="TPR"/>
    <property type="match status" value="5"/>
</dbReference>
<evidence type="ECO:0000313" key="4">
    <source>
        <dbReference type="Proteomes" id="UP001159405"/>
    </source>
</evidence>
<comment type="caution">
    <text evidence="3">The sequence shown here is derived from an EMBL/GenBank/DDBJ whole genome shotgun (WGS) entry which is preliminary data.</text>
</comment>
<dbReference type="Pfam" id="PF12770">
    <property type="entry name" value="CHAT"/>
    <property type="match status" value="2"/>
</dbReference>
<evidence type="ECO:0000313" key="3">
    <source>
        <dbReference type="EMBL" id="CAH3042805.1"/>
    </source>
</evidence>
<protein>
    <recommendedName>
        <fullName evidence="2">CHAT domain-containing protein</fullName>
    </recommendedName>
</protein>
<dbReference type="SUPFAM" id="SSF48452">
    <property type="entry name" value="TPR-like"/>
    <property type="match status" value="3"/>
</dbReference>
<organism evidence="3 4">
    <name type="scientific">Porites lobata</name>
    <dbReference type="NCBI Taxonomy" id="104759"/>
    <lineage>
        <taxon>Eukaryota</taxon>
        <taxon>Metazoa</taxon>
        <taxon>Cnidaria</taxon>
        <taxon>Anthozoa</taxon>
        <taxon>Hexacorallia</taxon>
        <taxon>Scleractinia</taxon>
        <taxon>Fungiina</taxon>
        <taxon>Poritidae</taxon>
        <taxon>Porites</taxon>
    </lineage>
</organism>
<feature type="domain" description="CHAT" evidence="2">
    <location>
        <begin position="771"/>
        <end position="819"/>
    </location>
</feature>
<sequence length="995" mass="112108">MEKGRRFFPFLPDSLKSFRNEPRSPTKNDKPHVISIGLIVSEFLFATRRYSKAIDVYEECLSTIERESRVSGNDEQSAFMFANQAQSIYSTGHRFITSLLNIGHVNEATELSEKALKAVEKTENRYGQAIFYISLSCVQKFRCQLSNSQNSCEKARKIMKEIDCKPGEAAALRHLGDVYAELSLYDKSLKCNQKAQKIFRDFSLRIGEIGCLFGIGAVYRDRGHYKEAYSCFEESLAISKELGNEEYIGKSHLIIAGACIALEKYQLSIEHAEKSLSIGGNYREQRSCLDSIGQAYRCQGKYEESLKFHNKALKIAENINDKIGEAKCYKSLGEIHHFRCAYNTSIDYYEKGLKISQESGMRRYEGIFCGNLGSAHYMMGRYDKSIACYEWSLKISKELKDRQGEEAAHCNLGCVYFALGKYSESLNYLQNGLSICRETCSGQGEGTYMRNIGCLYHALGQYDKAIEHFENGLKISVKTQDKDGEGTCHDGLGRSYRMMGQLSKSMKHHRKSLQIAESIGDKNGKAASLSHLGLLYTADGQYEEAVRKHEKSLEICQEIGNKMGEGACLFNLGVVYALLGQWDKSYSYQHKGLSVFKQLQAREFQRSAMHSLGFCNALQGNFHAANFFTMSAIRVQEELREYLSDEHKLSLDDLDVSKVLYKTLVLIMILQGDATTALLIAEEGRARALADLMSIQYAIPNVFNMTRQSTVRDLTNFFLQESKNFLFMVFLDELSCWFVDKEAQVTFRKAPQNDLCIESRAERSREFTFDLQKLYKAIVTPFSDLIDEGSEIIIVPEGWLFLVPFAALKDENGTYLLLGVECLVGEQATKEEVLRRIREVCLVHIAAHGNAEKGEIALAPKRSVTGMPKKEDFMLTIKEIAQASIRAKLVVLSCCHSARGTILTAEGVVGIARAFLGSGARSVLISLSEIDDSATKTFMESFYKCLVHKKMSASEALHRTQNDMRTTLGFKDEKDWASFVLHGDDITLDIDEIVS</sequence>
<dbReference type="Pfam" id="PF13424">
    <property type="entry name" value="TPR_12"/>
    <property type="match status" value="4"/>
</dbReference>